<dbReference type="Proteomes" id="UP000695022">
    <property type="component" value="Unplaced"/>
</dbReference>
<dbReference type="InterPro" id="IPR006073">
    <property type="entry name" value="GTP-bd"/>
</dbReference>
<evidence type="ECO:0000313" key="7">
    <source>
        <dbReference type="RefSeq" id="XP_014679405.1"/>
    </source>
</evidence>
<dbReference type="Pfam" id="PF01926">
    <property type="entry name" value="MMR_HSR1"/>
    <property type="match status" value="1"/>
</dbReference>
<keyword evidence="6" id="KW-1185">Reference proteome</keyword>
<dbReference type="InterPro" id="IPR005225">
    <property type="entry name" value="Small_GTP-bd"/>
</dbReference>
<evidence type="ECO:0000256" key="4">
    <source>
        <dbReference type="SAM" id="MobiDB-lite"/>
    </source>
</evidence>
<reference evidence="7" key="1">
    <citation type="submission" date="2025-08" db="UniProtKB">
        <authorList>
            <consortium name="RefSeq"/>
        </authorList>
    </citation>
    <scope>IDENTIFICATION</scope>
</reference>
<dbReference type="PANTHER" id="PTHR42698:SF1">
    <property type="entry name" value="GTPASE ERA, MITOCHONDRIAL"/>
    <property type="match status" value="1"/>
</dbReference>
<gene>
    <name evidence="7" type="primary">LOC106819274</name>
</gene>
<accession>A0ABM1F4N4</accession>
<dbReference type="RefSeq" id="XP_014679405.1">
    <property type="nucleotide sequence ID" value="XM_014823919.1"/>
</dbReference>
<comment type="similarity">
    <text evidence="1">Belongs to the TRAFAC class TrmE-Era-EngA-EngB-Septin-like GTPase superfamily. Era GTPase family.</text>
</comment>
<evidence type="ECO:0000256" key="1">
    <source>
        <dbReference type="ARBA" id="ARBA00007921"/>
    </source>
</evidence>
<dbReference type="InterPro" id="IPR005662">
    <property type="entry name" value="GTPase_Era-like"/>
</dbReference>
<dbReference type="PANTHER" id="PTHR42698">
    <property type="entry name" value="GTPASE ERA"/>
    <property type="match status" value="1"/>
</dbReference>
<evidence type="ECO:0000313" key="6">
    <source>
        <dbReference type="Proteomes" id="UP000695022"/>
    </source>
</evidence>
<evidence type="ECO:0000259" key="5">
    <source>
        <dbReference type="Pfam" id="PF01926"/>
    </source>
</evidence>
<dbReference type="Gene3D" id="3.40.50.300">
    <property type="entry name" value="P-loop containing nucleotide triphosphate hydrolases"/>
    <property type="match status" value="1"/>
</dbReference>
<organism evidence="6 7">
    <name type="scientific">Priapulus caudatus</name>
    <name type="common">Priapulid worm</name>
    <dbReference type="NCBI Taxonomy" id="37621"/>
    <lineage>
        <taxon>Eukaryota</taxon>
        <taxon>Metazoa</taxon>
        <taxon>Ecdysozoa</taxon>
        <taxon>Scalidophora</taxon>
        <taxon>Priapulida</taxon>
        <taxon>Priapulimorpha</taxon>
        <taxon>Priapulimorphida</taxon>
        <taxon>Priapulidae</taxon>
        <taxon>Priapulus</taxon>
    </lineage>
</organism>
<protein>
    <recommendedName>
        <fullName evidence="2">GTPase Era, mitochondrial</fullName>
    </recommendedName>
    <alternativeName>
        <fullName evidence="3">ERA-like protein 1</fullName>
    </alternativeName>
</protein>
<proteinExistence type="inferred from homology"/>
<dbReference type="InterPro" id="IPR027417">
    <property type="entry name" value="P-loop_NTPase"/>
</dbReference>
<feature type="domain" description="G" evidence="5">
    <location>
        <begin position="84"/>
        <end position="205"/>
    </location>
</feature>
<dbReference type="PRINTS" id="PR00326">
    <property type="entry name" value="GTP1OBG"/>
</dbReference>
<evidence type="ECO:0000256" key="2">
    <source>
        <dbReference type="ARBA" id="ARBA00019149"/>
    </source>
</evidence>
<name>A0ABM1F4N4_PRICU</name>
<sequence>MAAPINVTMLLRSIGNFAFGKVRGCSVLTLRLRGCMSTSSTRKDSSNEGVSKPVKRSVGRTADEQLAMMRRQPTQPDDPHMLSVAIIGTPNTGKSTLTNKLVGWRICSVSKRVHTTRRKTLALIVEGNTQIRILDTPGLISKHHGKKHHLETSLILDPERSLEEADQIAVMVDVTNSLSRCALDFRVLRLLHLHPHKKSILILNKIDLLRSRLDLLTITRTLTRGTVGSHIDLLRSRLDLLTITRTLTHGTVGSHATSHDLTRPHMTSRDPCIDLLRSRLDLLTITRTLTCGTVGSHATSHDLTRPLMTL</sequence>
<evidence type="ECO:0000256" key="3">
    <source>
        <dbReference type="ARBA" id="ARBA00030975"/>
    </source>
</evidence>
<dbReference type="GeneID" id="106819274"/>
<dbReference type="SUPFAM" id="SSF52540">
    <property type="entry name" value="P-loop containing nucleoside triphosphate hydrolases"/>
    <property type="match status" value="1"/>
</dbReference>
<feature type="region of interest" description="Disordered" evidence="4">
    <location>
        <begin position="38"/>
        <end position="62"/>
    </location>
</feature>
<feature type="non-terminal residue" evidence="7">
    <location>
        <position position="310"/>
    </location>
</feature>
<dbReference type="NCBIfam" id="TIGR00231">
    <property type="entry name" value="small_GTP"/>
    <property type="match status" value="1"/>
</dbReference>